<keyword evidence="7" id="KW-0862">Zinc</keyword>
<dbReference type="Gene3D" id="3.40.5.60">
    <property type="match status" value="1"/>
</dbReference>
<evidence type="ECO:0000256" key="8">
    <source>
        <dbReference type="SAM" id="Coils"/>
    </source>
</evidence>
<gene>
    <name evidence="10" type="ORF">CHIRRI_LOCUS7652</name>
</gene>
<feature type="coiled-coil region" evidence="8">
    <location>
        <begin position="311"/>
        <end position="338"/>
    </location>
</feature>
<sequence>MSEDEEYSDGMDDAEEFITPQELLRKIEIAWMNEQSAPDMLPYQNEMIELMMGQLSHMEENLQAIPSNDFRKIAHKMELERIKFIIAAYLRCRLQKIEDFTQYIISEEMKRSVENKRLSEAESKFAEDYFESIEKHFQQLALRHIPPQQDDVSKRIIRPNLMSNVFIKVIKSCGVVVNTNDEEVDLSENSVHMLPYQLVCELVNKARNGGFVLSNENIDDSDVRIDWRFIAAIDTHRIIIESNFEKLDECIPFLINSSLSNLLNTRILDPAIGKIFTLSQLSIQYLLFCTRFLDKSVSTLRESLYSSQKEILDLQEKLKERNTELHQAKKKAKKLESNALEIYPCTKCTKNYESQLFLDSHMSRKHRESKDLDLINAIKLELEVKQLKEKLNLTEKELMDSKNVSCEKCLENEKRIFKNIGIQSNSEEKEKDDLEKENTSEKFRDYSENIRQMMADQMKQFQEYKEYDDKRHKEEISELKAMLDKAMETLKQNEIKRAEQQQSQPLPAPRSIVSLQQSEAQKPKVVQPQPENENLWKTRFKELEKMYELNQLQMTQSMKDIEKAYAEKLNKLEISMKQLKDENNKGNKVTVQPVSKIVEKEVVPRVVIRKSVETSSSSDDEIVDAPKPIKLVRPAIDILPKNIPQLPPKLSTYSDQKFSIREKTKNKTFSAQKWFKKRSHKSQQQPKEVTVKDRHKAEKMMNERLKEFNIEQKEQLNANKADEIEVELANRREIQKKTYPHFFITRKKIKQRVEELFKSRIENDESITVKEDPVNEKPKKKVLFNLDQDDVHIKSNEDSDFNITSLEEDFK</sequence>
<dbReference type="InterPro" id="IPR008591">
    <property type="entry name" value="GINS_Sld5"/>
</dbReference>
<dbReference type="AlphaFoldDB" id="A0A9N9WT07"/>
<dbReference type="Proteomes" id="UP001153620">
    <property type="component" value="Chromosome 2"/>
</dbReference>
<dbReference type="EMBL" id="OU895878">
    <property type="protein sequence ID" value="CAG9804773.1"/>
    <property type="molecule type" value="Genomic_DNA"/>
</dbReference>
<evidence type="ECO:0000256" key="3">
    <source>
        <dbReference type="ARBA" id="ARBA00014804"/>
    </source>
</evidence>
<evidence type="ECO:0000256" key="1">
    <source>
        <dbReference type="ARBA" id="ARBA00004123"/>
    </source>
</evidence>
<dbReference type="GO" id="GO:0000811">
    <property type="term" value="C:GINS complex"/>
    <property type="evidence" value="ECO:0007669"/>
    <property type="project" value="TreeGrafter"/>
</dbReference>
<dbReference type="GO" id="GO:0000727">
    <property type="term" value="P:double-strand break repair via break-induced replication"/>
    <property type="evidence" value="ECO:0007669"/>
    <property type="project" value="TreeGrafter"/>
</dbReference>
<keyword evidence="8" id="KW-0175">Coiled coil</keyword>
<feature type="coiled-coil region" evidence="8">
    <location>
        <begin position="377"/>
        <end position="404"/>
    </location>
</feature>
<protein>
    <recommendedName>
        <fullName evidence="3">DNA replication complex GINS protein SLD5</fullName>
    </recommendedName>
    <alternativeName>
        <fullName evidence="6">GINS complex subunit 4</fullName>
    </alternativeName>
</protein>
<dbReference type="SUPFAM" id="SSF158573">
    <property type="entry name" value="GINS helical bundle-like"/>
    <property type="match status" value="1"/>
</dbReference>
<name>A0A9N9WT07_9DIPT</name>
<dbReference type="CDD" id="cd21692">
    <property type="entry name" value="GINS_B_Sld5"/>
    <property type="match status" value="1"/>
</dbReference>
<dbReference type="Pfam" id="PF16922">
    <property type="entry name" value="SLD5_C"/>
    <property type="match status" value="1"/>
</dbReference>
<comment type="similarity">
    <text evidence="2">Belongs to the GINS4/SLD5 family.</text>
</comment>
<dbReference type="GO" id="GO:0006261">
    <property type="term" value="P:DNA-templated DNA replication"/>
    <property type="evidence" value="ECO:0007669"/>
    <property type="project" value="InterPro"/>
</dbReference>
<evidence type="ECO:0000256" key="5">
    <source>
        <dbReference type="ARBA" id="ARBA00023242"/>
    </source>
</evidence>
<evidence type="ECO:0000313" key="10">
    <source>
        <dbReference type="EMBL" id="CAG9804773.1"/>
    </source>
</evidence>
<evidence type="ECO:0000313" key="11">
    <source>
        <dbReference type="Proteomes" id="UP001153620"/>
    </source>
</evidence>
<dbReference type="InterPro" id="IPR021151">
    <property type="entry name" value="GINS_A"/>
</dbReference>
<evidence type="ECO:0000259" key="9">
    <source>
        <dbReference type="PROSITE" id="PS50157"/>
    </source>
</evidence>
<evidence type="ECO:0000256" key="4">
    <source>
        <dbReference type="ARBA" id="ARBA00022705"/>
    </source>
</evidence>
<dbReference type="OrthoDB" id="338231at2759"/>
<feature type="domain" description="C2H2-type" evidence="9">
    <location>
        <begin position="343"/>
        <end position="371"/>
    </location>
</feature>
<keyword evidence="4" id="KW-0235">DNA replication</keyword>
<dbReference type="InterPro" id="IPR013087">
    <property type="entry name" value="Znf_C2H2_type"/>
</dbReference>
<evidence type="ECO:0000256" key="2">
    <source>
        <dbReference type="ARBA" id="ARBA00008187"/>
    </source>
</evidence>
<evidence type="ECO:0000256" key="7">
    <source>
        <dbReference type="PROSITE-ProRule" id="PRU00042"/>
    </source>
</evidence>
<organism evidence="10 11">
    <name type="scientific">Chironomus riparius</name>
    <dbReference type="NCBI Taxonomy" id="315576"/>
    <lineage>
        <taxon>Eukaryota</taxon>
        <taxon>Metazoa</taxon>
        <taxon>Ecdysozoa</taxon>
        <taxon>Arthropoda</taxon>
        <taxon>Hexapoda</taxon>
        <taxon>Insecta</taxon>
        <taxon>Pterygota</taxon>
        <taxon>Neoptera</taxon>
        <taxon>Endopterygota</taxon>
        <taxon>Diptera</taxon>
        <taxon>Nematocera</taxon>
        <taxon>Chironomoidea</taxon>
        <taxon>Chironomidae</taxon>
        <taxon>Chironominae</taxon>
        <taxon>Chironomus</taxon>
    </lineage>
</organism>
<dbReference type="PROSITE" id="PS50157">
    <property type="entry name" value="ZINC_FINGER_C2H2_2"/>
    <property type="match status" value="1"/>
</dbReference>
<comment type="subcellular location">
    <subcellularLocation>
        <location evidence="1">Nucleus</location>
    </subcellularLocation>
</comment>
<dbReference type="PANTHER" id="PTHR21206">
    <property type="entry name" value="SLD5 PROTEIN"/>
    <property type="match status" value="1"/>
</dbReference>
<keyword evidence="11" id="KW-1185">Reference proteome</keyword>
<reference evidence="10" key="1">
    <citation type="submission" date="2022-01" db="EMBL/GenBank/DDBJ databases">
        <authorList>
            <person name="King R."/>
        </authorList>
    </citation>
    <scope>NUCLEOTIDE SEQUENCE</scope>
</reference>
<dbReference type="PANTHER" id="PTHR21206:SF0">
    <property type="entry name" value="DNA REPLICATION COMPLEX GINS PROTEIN SLD5"/>
    <property type="match status" value="1"/>
</dbReference>
<dbReference type="GO" id="GO:0008270">
    <property type="term" value="F:zinc ion binding"/>
    <property type="evidence" value="ECO:0007669"/>
    <property type="project" value="UniProtKB-KW"/>
</dbReference>
<dbReference type="Gene3D" id="1.20.58.1030">
    <property type="match status" value="1"/>
</dbReference>
<dbReference type="Pfam" id="PF05916">
    <property type="entry name" value="Sld5"/>
    <property type="match status" value="1"/>
</dbReference>
<dbReference type="PROSITE" id="PS00028">
    <property type="entry name" value="ZINC_FINGER_C2H2_1"/>
    <property type="match status" value="1"/>
</dbReference>
<dbReference type="Pfam" id="PF13815">
    <property type="entry name" value="Dzip-like_N"/>
    <property type="match status" value="1"/>
</dbReference>
<dbReference type="InterPro" id="IPR032714">
    <property type="entry name" value="DZIP1_N"/>
</dbReference>
<feature type="coiled-coil region" evidence="8">
    <location>
        <begin position="562"/>
        <end position="589"/>
    </location>
</feature>
<dbReference type="InterPro" id="IPR038749">
    <property type="entry name" value="Sld5_GINS_A"/>
</dbReference>
<accession>A0A9N9WT07</accession>
<feature type="coiled-coil region" evidence="8">
    <location>
        <begin position="469"/>
        <end position="503"/>
    </location>
</feature>
<keyword evidence="7" id="KW-0479">Metal-binding</keyword>
<keyword evidence="7" id="KW-0863">Zinc-finger</keyword>
<dbReference type="InterPro" id="IPR031633">
    <property type="entry name" value="SLD5_C"/>
</dbReference>
<proteinExistence type="inferred from homology"/>
<reference evidence="10" key="2">
    <citation type="submission" date="2022-10" db="EMBL/GenBank/DDBJ databases">
        <authorList>
            <consortium name="ENA_rothamsted_submissions"/>
            <consortium name="culmorum"/>
            <person name="King R."/>
        </authorList>
    </citation>
    <scope>NUCLEOTIDE SEQUENCE</scope>
</reference>
<dbReference type="CDD" id="cd11711">
    <property type="entry name" value="GINS_A_Sld5"/>
    <property type="match status" value="1"/>
</dbReference>
<keyword evidence="5" id="KW-0539">Nucleus</keyword>
<dbReference type="InterPro" id="IPR036224">
    <property type="entry name" value="GINS_bundle-like_dom_sf"/>
</dbReference>
<evidence type="ECO:0000256" key="6">
    <source>
        <dbReference type="ARBA" id="ARBA00030869"/>
    </source>
</evidence>